<dbReference type="EMBL" id="CAVNYO010000403">
    <property type="protein sequence ID" value="CAK5274510.1"/>
    <property type="molecule type" value="Genomic_DNA"/>
</dbReference>
<comment type="caution">
    <text evidence="1">The sequence shown here is derived from an EMBL/GenBank/DDBJ whole genome shotgun (WGS) entry which is preliminary data.</text>
</comment>
<accession>A0AAD2K1Y2</accession>
<feature type="non-terminal residue" evidence="1">
    <location>
        <position position="91"/>
    </location>
</feature>
<proteinExistence type="predicted"/>
<evidence type="ECO:0000313" key="1">
    <source>
        <dbReference type="EMBL" id="CAK5274510.1"/>
    </source>
</evidence>
<organism evidence="1 2">
    <name type="scientific">Mycena citricolor</name>
    <dbReference type="NCBI Taxonomy" id="2018698"/>
    <lineage>
        <taxon>Eukaryota</taxon>
        <taxon>Fungi</taxon>
        <taxon>Dikarya</taxon>
        <taxon>Basidiomycota</taxon>
        <taxon>Agaricomycotina</taxon>
        <taxon>Agaricomycetes</taxon>
        <taxon>Agaricomycetidae</taxon>
        <taxon>Agaricales</taxon>
        <taxon>Marasmiineae</taxon>
        <taxon>Mycenaceae</taxon>
        <taxon>Mycena</taxon>
    </lineage>
</organism>
<keyword evidence="2" id="KW-1185">Reference proteome</keyword>
<sequence length="91" mass="10401">GHNPGFAPPPPKVLFLSPRETSTVFAAAHEIFLRVRKTQQYTSWRLGSPANWRTVLSSLVIVFGLSRKSLTIHFKKMQHPTLEHVFSFKDK</sequence>
<evidence type="ECO:0000313" key="2">
    <source>
        <dbReference type="Proteomes" id="UP001295794"/>
    </source>
</evidence>
<gene>
    <name evidence="1" type="ORF">MYCIT1_LOCUS21737</name>
</gene>
<reference evidence="1" key="1">
    <citation type="submission" date="2023-11" db="EMBL/GenBank/DDBJ databases">
        <authorList>
            <person name="De Vega J J."/>
            <person name="De Vega J J."/>
        </authorList>
    </citation>
    <scope>NUCLEOTIDE SEQUENCE</scope>
</reference>
<protein>
    <submittedName>
        <fullName evidence="1">Uncharacterized protein</fullName>
    </submittedName>
</protein>
<dbReference type="AlphaFoldDB" id="A0AAD2K1Y2"/>
<dbReference type="Proteomes" id="UP001295794">
    <property type="component" value="Unassembled WGS sequence"/>
</dbReference>
<feature type="non-terminal residue" evidence="1">
    <location>
        <position position="1"/>
    </location>
</feature>
<name>A0AAD2K1Y2_9AGAR</name>